<proteinExistence type="predicted"/>
<sequence>MAAIDQDGQAVSILQSVVALGRTLSIPVLAEGIEEDAQLRIVADAGCSAIQGHLIGRPSRDLVSANSIRSIVNQATRGSGANVSLVA</sequence>
<dbReference type="PANTHER" id="PTHR33121:SF71">
    <property type="entry name" value="OXYGEN SENSOR PROTEIN DOSP"/>
    <property type="match status" value="1"/>
</dbReference>
<evidence type="ECO:0000313" key="3">
    <source>
        <dbReference type="Proteomes" id="UP000326857"/>
    </source>
</evidence>
<dbReference type="InterPro" id="IPR050706">
    <property type="entry name" value="Cyclic-di-GMP_PDE-like"/>
</dbReference>
<dbReference type="InterPro" id="IPR001633">
    <property type="entry name" value="EAL_dom"/>
</dbReference>
<gene>
    <name evidence="2" type="ORF">SPHINGO391_210011</name>
</gene>
<evidence type="ECO:0000313" key="2">
    <source>
        <dbReference type="EMBL" id="VVS97905.1"/>
    </source>
</evidence>
<protein>
    <recommendedName>
        <fullName evidence="1">EAL domain-containing protein</fullName>
    </recommendedName>
</protein>
<accession>A0A5E7XTV3</accession>
<dbReference type="GO" id="GO:0071111">
    <property type="term" value="F:cyclic-guanylate-specific phosphodiesterase activity"/>
    <property type="evidence" value="ECO:0007669"/>
    <property type="project" value="InterPro"/>
</dbReference>
<dbReference type="PANTHER" id="PTHR33121">
    <property type="entry name" value="CYCLIC DI-GMP PHOSPHODIESTERASE PDEF"/>
    <property type="match status" value="1"/>
</dbReference>
<reference evidence="2 3" key="1">
    <citation type="submission" date="2019-09" db="EMBL/GenBank/DDBJ databases">
        <authorList>
            <person name="Dittami M. S."/>
        </authorList>
    </citation>
    <scope>NUCLEOTIDE SEQUENCE [LARGE SCALE GENOMIC DNA]</scope>
    <source>
        <strain evidence="2">SPHINGO391</strain>
    </source>
</reference>
<organism evidence="2 3">
    <name type="scientific">Sphingomonas aurantiaca</name>
    <dbReference type="NCBI Taxonomy" id="185949"/>
    <lineage>
        <taxon>Bacteria</taxon>
        <taxon>Pseudomonadati</taxon>
        <taxon>Pseudomonadota</taxon>
        <taxon>Alphaproteobacteria</taxon>
        <taxon>Sphingomonadales</taxon>
        <taxon>Sphingomonadaceae</taxon>
        <taxon>Sphingomonas</taxon>
    </lineage>
</organism>
<dbReference type="Pfam" id="PF00563">
    <property type="entry name" value="EAL"/>
    <property type="match status" value="1"/>
</dbReference>
<dbReference type="PROSITE" id="PS50883">
    <property type="entry name" value="EAL"/>
    <property type="match status" value="1"/>
</dbReference>
<feature type="domain" description="EAL" evidence="1">
    <location>
        <begin position="1"/>
        <end position="72"/>
    </location>
</feature>
<dbReference type="EMBL" id="CABVLI010000014">
    <property type="protein sequence ID" value="VVS97905.1"/>
    <property type="molecule type" value="Genomic_DNA"/>
</dbReference>
<name>A0A5E7XTV3_9SPHN</name>
<dbReference type="Proteomes" id="UP000326857">
    <property type="component" value="Unassembled WGS sequence"/>
</dbReference>
<evidence type="ECO:0000259" key="1">
    <source>
        <dbReference type="PROSITE" id="PS50883"/>
    </source>
</evidence>
<dbReference type="AlphaFoldDB" id="A0A5E7XTV3"/>
<dbReference type="SUPFAM" id="SSF141868">
    <property type="entry name" value="EAL domain-like"/>
    <property type="match status" value="1"/>
</dbReference>
<dbReference type="InterPro" id="IPR035919">
    <property type="entry name" value="EAL_sf"/>
</dbReference>
<dbReference type="Gene3D" id="3.20.20.450">
    <property type="entry name" value="EAL domain"/>
    <property type="match status" value="1"/>
</dbReference>